<evidence type="ECO:0000313" key="3">
    <source>
        <dbReference type="Proteomes" id="UP001152888"/>
    </source>
</evidence>
<organism evidence="2 3">
    <name type="scientific">Acanthoscelides obtectus</name>
    <name type="common">Bean weevil</name>
    <name type="synonym">Bruchus obtectus</name>
    <dbReference type="NCBI Taxonomy" id="200917"/>
    <lineage>
        <taxon>Eukaryota</taxon>
        <taxon>Metazoa</taxon>
        <taxon>Ecdysozoa</taxon>
        <taxon>Arthropoda</taxon>
        <taxon>Hexapoda</taxon>
        <taxon>Insecta</taxon>
        <taxon>Pterygota</taxon>
        <taxon>Neoptera</taxon>
        <taxon>Endopterygota</taxon>
        <taxon>Coleoptera</taxon>
        <taxon>Polyphaga</taxon>
        <taxon>Cucujiformia</taxon>
        <taxon>Chrysomeloidea</taxon>
        <taxon>Chrysomelidae</taxon>
        <taxon>Bruchinae</taxon>
        <taxon>Bruchini</taxon>
        <taxon>Acanthoscelides</taxon>
    </lineage>
</organism>
<feature type="compositionally biased region" description="Pro residues" evidence="1">
    <location>
        <begin position="99"/>
        <end position="109"/>
    </location>
</feature>
<reference evidence="2" key="1">
    <citation type="submission" date="2022-03" db="EMBL/GenBank/DDBJ databases">
        <authorList>
            <person name="Sayadi A."/>
        </authorList>
    </citation>
    <scope>NUCLEOTIDE SEQUENCE</scope>
</reference>
<name>A0A9P0NXA4_ACAOB</name>
<feature type="region of interest" description="Disordered" evidence="1">
    <location>
        <begin position="1"/>
        <end position="46"/>
    </location>
</feature>
<dbReference type="AlphaFoldDB" id="A0A9P0NXA4"/>
<keyword evidence="3" id="KW-1185">Reference proteome</keyword>
<feature type="compositionally biased region" description="Low complexity" evidence="1">
    <location>
        <begin position="110"/>
        <end position="123"/>
    </location>
</feature>
<feature type="region of interest" description="Disordered" evidence="1">
    <location>
        <begin position="256"/>
        <end position="276"/>
    </location>
</feature>
<feature type="compositionally biased region" description="Basic and acidic residues" evidence="1">
    <location>
        <begin position="89"/>
        <end position="98"/>
    </location>
</feature>
<dbReference type="OrthoDB" id="6755663at2759"/>
<gene>
    <name evidence="2" type="ORF">ACAOBT_LOCUS3694</name>
</gene>
<dbReference type="Proteomes" id="UP001152888">
    <property type="component" value="Unassembled WGS sequence"/>
</dbReference>
<evidence type="ECO:0000313" key="2">
    <source>
        <dbReference type="EMBL" id="CAH1960580.1"/>
    </source>
</evidence>
<comment type="caution">
    <text evidence="2">The sequence shown here is derived from an EMBL/GenBank/DDBJ whole genome shotgun (WGS) entry which is preliminary data.</text>
</comment>
<feature type="region of interest" description="Disordered" evidence="1">
    <location>
        <begin position="89"/>
        <end position="123"/>
    </location>
</feature>
<evidence type="ECO:0000256" key="1">
    <source>
        <dbReference type="SAM" id="MobiDB-lite"/>
    </source>
</evidence>
<dbReference type="EMBL" id="CAKOFQ010006688">
    <property type="protein sequence ID" value="CAH1960580.1"/>
    <property type="molecule type" value="Genomic_DNA"/>
</dbReference>
<protein>
    <submittedName>
        <fullName evidence="2">Uncharacterized protein</fullName>
    </submittedName>
</protein>
<proteinExistence type="predicted"/>
<sequence>MSIKLPQRHNLFEKQSSKSPVLDQDIKMQSKMPQSRLAKGKPILRSKNPYADVKAKINSCLKGNLSDSGSVKASESDKIKVREYRSVLDLRNHSDREPPSPPVNTPPTPTQRSSTTTEKTLTSKSKSCMKITTYACTQNTFDTATSIITERIISKQLELERNKQCTRRLLQHQGKMPDKIDDVVVERILGKEEYPVPPKQIGSPKPKKKSTINIKDIMTANKKISRVKANLLRFPVRKKCSEEAKSTELKTIGRCNKPHKSMPELASDTKKKSTSSVGLVKNPVSITLPKFILSSRPTARVTVKHVATQDDIKNEACPACTQAVIDLDDFSVQANILNQTSDLSVQADQQIDQNTQETNTVPVSSFSRYTDTMREPDVVQHTQMMEYMTGNDLYCLEWVRDYLFDIKFDHRQIIVGDKLKEVSEVGTKATMI</sequence>
<accession>A0A9P0NXA4</accession>